<evidence type="ECO:0000313" key="2">
    <source>
        <dbReference type="EMBL" id="MFD0280286.1"/>
    </source>
</evidence>
<dbReference type="EMBL" id="JBHTEC010000001">
    <property type="protein sequence ID" value="MFD0280286.1"/>
    <property type="molecule type" value="Genomic_DNA"/>
</dbReference>
<accession>A0ABW2VB62</accession>
<comment type="caution">
    <text evidence="2">The sequence shown here is derived from an EMBL/GenBank/DDBJ whole genome shotgun (WGS) entry which is preliminary data.</text>
</comment>
<keyword evidence="3" id="KW-1185">Reference proteome</keyword>
<sequence>MWWSGTRWRLRAVGRGERGARPDGRPDRHAHALALLNGVTVVTAEGHRRSDGSAVRLTAVPYYAWANRRDGAMRVWIPES</sequence>
<gene>
    <name evidence="2" type="ORF">ACFQZP_01135</name>
</gene>
<evidence type="ECO:0000313" key="3">
    <source>
        <dbReference type="Proteomes" id="UP001596957"/>
    </source>
</evidence>
<reference evidence="3" key="1">
    <citation type="journal article" date="2019" name="Int. J. Syst. Evol. Microbiol.">
        <title>The Global Catalogue of Microorganisms (GCM) 10K type strain sequencing project: providing services to taxonomists for standard genome sequencing and annotation.</title>
        <authorList>
            <consortium name="The Broad Institute Genomics Platform"/>
            <consortium name="The Broad Institute Genome Sequencing Center for Infectious Disease"/>
            <person name="Wu L."/>
            <person name="Ma J."/>
        </authorList>
    </citation>
    <scope>NUCLEOTIDE SEQUENCE [LARGE SCALE GENOMIC DNA]</scope>
    <source>
        <strain evidence="3">CGMCC 4.7198</strain>
    </source>
</reference>
<dbReference type="RefSeq" id="WP_381256569.1">
    <property type="nucleotide sequence ID" value="NZ_JBHTBI010000016.1"/>
</dbReference>
<dbReference type="Pfam" id="PF20737">
    <property type="entry name" value="Glyco_hydro127C"/>
    <property type="match status" value="1"/>
</dbReference>
<organism evidence="2 3">
    <name type="scientific">Streptomyces lutosisoli</name>
    <dbReference type="NCBI Taxonomy" id="2665721"/>
    <lineage>
        <taxon>Bacteria</taxon>
        <taxon>Bacillati</taxon>
        <taxon>Actinomycetota</taxon>
        <taxon>Actinomycetes</taxon>
        <taxon>Kitasatosporales</taxon>
        <taxon>Streptomycetaceae</taxon>
        <taxon>Streptomyces</taxon>
    </lineage>
</organism>
<name>A0ABW2VB62_9ACTN</name>
<evidence type="ECO:0000259" key="1">
    <source>
        <dbReference type="Pfam" id="PF20737"/>
    </source>
</evidence>
<dbReference type="InterPro" id="IPR049049">
    <property type="entry name" value="Beta-AFase-like_GH127_C"/>
</dbReference>
<proteinExistence type="predicted"/>
<feature type="domain" description="Non-reducing end beta-L-arabinofuranosidase-like GH127 C-terminal" evidence="1">
    <location>
        <begin position="52"/>
        <end position="78"/>
    </location>
</feature>
<protein>
    <recommendedName>
        <fullName evidence="1">Non-reducing end beta-L-arabinofuranosidase-like GH127 C-terminal domain-containing protein</fullName>
    </recommendedName>
</protein>
<dbReference type="Proteomes" id="UP001596957">
    <property type="component" value="Unassembled WGS sequence"/>
</dbReference>